<dbReference type="PANTHER" id="PTHR33744:SF1">
    <property type="entry name" value="DNA-BINDING TRANSCRIPTIONAL ACTIVATOR ADER"/>
    <property type="match status" value="1"/>
</dbReference>
<evidence type="ECO:0008006" key="7">
    <source>
        <dbReference type="Google" id="ProtNLM"/>
    </source>
</evidence>
<evidence type="ECO:0000256" key="1">
    <source>
        <dbReference type="ARBA" id="ARBA00006754"/>
    </source>
</evidence>
<dbReference type="EMBL" id="WBZB01000011">
    <property type="protein sequence ID" value="KAB3532089.1"/>
    <property type="molecule type" value="Genomic_DNA"/>
</dbReference>
<feature type="domain" description="Purine catabolism PurC-like" evidence="2">
    <location>
        <begin position="11"/>
        <end position="130"/>
    </location>
</feature>
<evidence type="ECO:0000259" key="2">
    <source>
        <dbReference type="Pfam" id="PF07905"/>
    </source>
</evidence>
<dbReference type="InterPro" id="IPR051448">
    <property type="entry name" value="CdaR-like_regulators"/>
</dbReference>
<dbReference type="Proteomes" id="UP000465601">
    <property type="component" value="Unassembled WGS sequence"/>
</dbReference>
<dbReference type="Pfam" id="PF17853">
    <property type="entry name" value="GGDEF_2"/>
    <property type="match status" value="1"/>
</dbReference>
<evidence type="ECO:0000259" key="3">
    <source>
        <dbReference type="Pfam" id="PF13556"/>
    </source>
</evidence>
<accession>A0A833HQM8</accession>
<protein>
    <recommendedName>
        <fullName evidence="7">Purine catabolism regulatory protein</fullName>
    </recommendedName>
</protein>
<dbReference type="PANTHER" id="PTHR33744">
    <property type="entry name" value="CARBOHYDRATE DIACID REGULATOR"/>
    <property type="match status" value="1"/>
</dbReference>
<feature type="domain" description="CdaR GGDEF-like" evidence="4">
    <location>
        <begin position="305"/>
        <end position="440"/>
    </location>
</feature>
<name>A0A833HQM8_9FIRM</name>
<evidence type="ECO:0000313" key="6">
    <source>
        <dbReference type="Proteomes" id="UP000465601"/>
    </source>
</evidence>
<evidence type="ECO:0000313" key="5">
    <source>
        <dbReference type="EMBL" id="KAB3532089.1"/>
    </source>
</evidence>
<dbReference type="InterPro" id="IPR012914">
    <property type="entry name" value="PucR_dom"/>
</dbReference>
<reference evidence="5 6" key="1">
    <citation type="submission" date="2019-10" db="EMBL/GenBank/DDBJ databases">
        <title>Alkaliphilus serpentinus sp. nov. and Alkaliphilus pronyensis sp. nov., two novel anaerobic alkaliphilic species isolated from the serpentinized-hosted hydrothermal field of the Prony Bay (New Caledonia).</title>
        <authorList>
            <person name="Postec A."/>
        </authorList>
    </citation>
    <scope>NUCLEOTIDE SEQUENCE [LARGE SCALE GENOMIC DNA]</scope>
    <source>
        <strain evidence="5 6">LacT</strain>
    </source>
</reference>
<dbReference type="RefSeq" id="WP_151864916.1">
    <property type="nucleotide sequence ID" value="NZ_WBZB01000011.1"/>
</dbReference>
<dbReference type="Gene3D" id="1.10.10.2840">
    <property type="entry name" value="PucR C-terminal helix-turn-helix domain"/>
    <property type="match status" value="1"/>
</dbReference>
<dbReference type="InterPro" id="IPR042070">
    <property type="entry name" value="PucR_C-HTH_sf"/>
</dbReference>
<organism evidence="5 6">
    <name type="scientific">Alkaliphilus serpentinus</name>
    <dbReference type="NCBI Taxonomy" id="1482731"/>
    <lineage>
        <taxon>Bacteria</taxon>
        <taxon>Bacillati</taxon>
        <taxon>Bacillota</taxon>
        <taxon>Clostridia</taxon>
        <taxon>Peptostreptococcales</taxon>
        <taxon>Natronincolaceae</taxon>
        <taxon>Alkaliphilus</taxon>
    </lineage>
</organism>
<dbReference type="Pfam" id="PF13556">
    <property type="entry name" value="HTH_30"/>
    <property type="match status" value="1"/>
</dbReference>
<proteinExistence type="inferred from homology"/>
<comment type="caution">
    <text evidence="5">The sequence shown here is derived from an EMBL/GenBank/DDBJ whole genome shotgun (WGS) entry which is preliminary data.</text>
</comment>
<dbReference type="Pfam" id="PF07905">
    <property type="entry name" value="PucR"/>
    <property type="match status" value="1"/>
</dbReference>
<sequence>MYRAFGITVDEMLSMEIMKDAKLLAGGSGSKKRVTKINVMEVPDIINWVDAGEFLLTTAYSIKDKPQVLLELLPEMEKKGLAGIGIKTKRYIDELPSSIIELANELAFPIIEIPFDVSYTDIMMPVLTEIIGNQSNILIKVHEIHNKLVDVMIKGGSLEKIAEGIANTIGNTVAIKENIFDNIVIASPNGRSEDYIGLVGADYNKNKTIATLETRNYKVSKDIVNDKEVNRIHYNILGENRNYGYLFVWEDNKKLSPIELTAIESSISIILLDLIKKISIFEIESRHKIEFLDDLLSKDEKRHKRALDRGPLFDFDSNFAYAVMIIKVINIRDLVKETFNNSTFLYDINSKILQIVERLSRNQGIKTLFGNKTDEIIILFGTDHEKKWMVSKNELMHFSQDILKQVAFQLKNTRIAIGLGRFYQTPAKLWRSHQEAIKAVSKSIVENNSNIQHYDDLGVYRVMGFDELEDEMQRFYKEILLPLVEYDEDKDSELVKTLNMYFKFGGNLKRISKEMYTHYNTIIYRVQRIKEITGMDLDDADDKLSLQMALKIYDVLKKT</sequence>
<dbReference type="InterPro" id="IPR041522">
    <property type="entry name" value="CdaR_GGDEF"/>
</dbReference>
<comment type="similarity">
    <text evidence="1">Belongs to the CdaR family.</text>
</comment>
<evidence type="ECO:0000259" key="4">
    <source>
        <dbReference type="Pfam" id="PF17853"/>
    </source>
</evidence>
<feature type="domain" description="PucR C-terminal helix-turn-helix" evidence="3">
    <location>
        <begin position="494"/>
        <end position="552"/>
    </location>
</feature>
<keyword evidence="6" id="KW-1185">Reference proteome</keyword>
<gene>
    <name evidence="5" type="ORF">F8153_03200</name>
</gene>
<dbReference type="OrthoDB" id="143422at2"/>
<dbReference type="InterPro" id="IPR025736">
    <property type="entry name" value="PucR_C-HTH_dom"/>
</dbReference>
<dbReference type="AlphaFoldDB" id="A0A833HQM8"/>